<dbReference type="PANTHER" id="PTHR14582">
    <property type="entry name" value="INNER KINETOCHORE SUBUNIT MAL2"/>
    <property type="match status" value="1"/>
</dbReference>
<evidence type="ECO:0000256" key="9">
    <source>
        <dbReference type="SAM" id="MobiDB-lite"/>
    </source>
</evidence>
<evidence type="ECO:0000256" key="6">
    <source>
        <dbReference type="ARBA" id="ARBA00023242"/>
    </source>
</evidence>
<evidence type="ECO:0000256" key="1">
    <source>
        <dbReference type="ARBA" id="ARBA00004123"/>
    </source>
</evidence>
<evidence type="ECO:0000256" key="3">
    <source>
        <dbReference type="ARBA" id="ARBA00007321"/>
    </source>
</evidence>
<comment type="similarity">
    <text evidence="3">Belongs to the CENP-O/MCM21 family.</text>
</comment>
<protein>
    <recommendedName>
        <fullName evidence="4">Centromere protein O</fullName>
    </recommendedName>
</protein>
<dbReference type="GO" id="GO:0031511">
    <property type="term" value="C:Mis6-Sim4 complex"/>
    <property type="evidence" value="ECO:0007669"/>
    <property type="project" value="TreeGrafter"/>
</dbReference>
<dbReference type="AlphaFoldDB" id="A0AAV1PQN7"/>
<keyword evidence="6" id="KW-0539">Nucleus</keyword>
<feature type="coiled-coil region" evidence="8">
    <location>
        <begin position="42"/>
        <end position="69"/>
    </location>
</feature>
<comment type="caution">
    <text evidence="10">The sequence shown here is derived from an EMBL/GenBank/DDBJ whole genome shotgun (WGS) entry which is preliminary data.</text>
</comment>
<evidence type="ECO:0000313" key="11">
    <source>
        <dbReference type="Proteomes" id="UP001314229"/>
    </source>
</evidence>
<keyword evidence="5" id="KW-0158">Chromosome</keyword>
<dbReference type="PANTHER" id="PTHR14582:SF1">
    <property type="entry name" value="CENTROMERE PROTEIN O"/>
    <property type="match status" value="1"/>
</dbReference>
<keyword evidence="8" id="KW-0175">Coiled coil</keyword>
<dbReference type="InterPro" id="IPR018464">
    <property type="entry name" value="CENP-O"/>
</dbReference>
<keyword evidence="11" id="KW-1185">Reference proteome</keyword>
<evidence type="ECO:0000256" key="4">
    <source>
        <dbReference type="ARBA" id="ARBA00016395"/>
    </source>
</evidence>
<feature type="compositionally biased region" description="Low complexity" evidence="9">
    <location>
        <begin position="26"/>
        <end position="39"/>
    </location>
</feature>
<name>A0AAV1PQN7_SCOSC</name>
<dbReference type="EMBL" id="CAWUFR010000248">
    <property type="protein sequence ID" value="CAK6974078.1"/>
    <property type="molecule type" value="Genomic_DNA"/>
</dbReference>
<reference evidence="10 11" key="1">
    <citation type="submission" date="2024-01" db="EMBL/GenBank/DDBJ databases">
        <authorList>
            <person name="Alioto T."/>
            <person name="Alioto T."/>
            <person name="Gomez Garrido J."/>
        </authorList>
    </citation>
    <scope>NUCLEOTIDE SEQUENCE [LARGE SCALE GENOMIC DNA]</scope>
</reference>
<dbReference type="CDD" id="cd23836">
    <property type="entry name" value="DRWD-C_CENP-O"/>
    <property type="match status" value="1"/>
</dbReference>
<sequence>MQGASTKGVLSQLGLLEVQARSRRAQPQQQPQQQQQQQQSHVKELKVKVEQLILQRDQLRAEIQAHQNLQKLRMSLDKPCEEDEEMDDDSEDSQILRLMARQTQLRDLLHAHHLVGGYDIVKTSQGKGVCVSLATAYEGTYLETYKLEIDLKPTLRISRHNIPPFIPLNSIAEQSHMQTDIKAFLNTLSQHLNAFSSRKQQFKLVKELFHKSVEVLESNVLCSKLVLMVTVPRENTSVLCKLDYMDHTRCLPTRVSFECEDEELPDSPQWKKNCSLLMETPVHKALLTMKEMENIA</sequence>
<accession>A0AAV1PQN7</accession>
<evidence type="ECO:0000256" key="7">
    <source>
        <dbReference type="ARBA" id="ARBA00023328"/>
    </source>
</evidence>
<evidence type="ECO:0000256" key="5">
    <source>
        <dbReference type="ARBA" id="ARBA00022454"/>
    </source>
</evidence>
<dbReference type="Proteomes" id="UP001314229">
    <property type="component" value="Unassembled WGS sequence"/>
</dbReference>
<keyword evidence="7" id="KW-0137">Centromere</keyword>
<organism evidence="10 11">
    <name type="scientific">Scomber scombrus</name>
    <name type="common">Atlantic mackerel</name>
    <name type="synonym">Scomber vernalis</name>
    <dbReference type="NCBI Taxonomy" id="13677"/>
    <lineage>
        <taxon>Eukaryota</taxon>
        <taxon>Metazoa</taxon>
        <taxon>Chordata</taxon>
        <taxon>Craniata</taxon>
        <taxon>Vertebrata</taxon>
        <taxon>Euteleostomi</taxon>
        <taxon>Actinopterygii</taxon>
        <taxon>Neopterygii</taxon>
        <taxon>Teleostei</taxon>
        <taxon>Neoteleostei</taxon>
        <taxon>Acanthomorphata</taxon>
        <taxon>Pelagiaria</taxon>
        <taxon>Scombriformes</taxon>
        <taxon>Scombridae</taxon>
        <taxon>Scomber</taxon>
    </lineage>
</organism>
<dbReference type="CDD" id="cd23835">
    <property type="entry name" value="DRWD-N_CENP-O"/>
    <property type="match status" value="1"/>
</dbReference>
<evidence type="ECO:0000256" key="8">
    <source>
        <dbReference type="SAM" id="Coils"/>
    </source>
</evidence>
<proteinExistence type="inferred from homology"/>
<dbReference type="GO" id="GO:0005634">
    <property type="term" value="C:nucleus"/>
    <property type="evidence" value="ECO:0007669"/>
    <property type="project" value="UniProtKB-SubCell"/>
</dbReference>
<evidence type="ECO:0000256" key="2">
    <source>
        <dbReference type="ARBA" id="ARBA00004584"/>
    </source>
</evidence>
<evidence type="ECO:0000313" key="10">
    <source>
        <dbReference type="EMBL" id="CAK6974078.1"/>
    </source>
</evidence>
<comment type="subcellular location">
    <subcellularLocation>
        <location evidence="2">Chromosome</location>
        <location evidence="2">Centromere</location>
    </subcellularLocation>
    <subcellularLocation>
        <location evidence="1">Nucleus</location>
    </subcellularLocation>
</comment>
<gene>
    <name evidence="10" type="ORF">FSCOSCO3_A010069</name>
</gene>
<feature type="region of interest" description="Disordered" evidence="9">
    <location>
        <begin position="21"/>
        <end position="41"/>
    </location>
</feature>
<dbReference type="Pfam" id="PF09496">
    <property type="entry name" value="CENP-O"/>
    <property type="match status" value="1"/>
</dbReference>